<keyword evidence="2" id="KW-0732">Signal</keyword>
<proteinExistence type="predicted"/>
<keyword evidence="4" id="KW-1185">Reference proteome</keyword>
<evidence type="ECO:0000313" key="4">
    <source>
        <dbReference type="Proteomes" id="UP001148786"/>
    </source>
</evidence>
<dbReference type="AlphaFoldDB" id="A0A9W8JZ96"/>
<protein>
    <submittedName>
        <fullName evidence="3">Uncharacterized protein</fullName>
    </submittedName>
</protein>
<feature type="compositionally biased region" description="Basic and acidic residues" evidence="1">
    <location>
        <begin position="68"/>
        <end position="78"/>
    </location>
</feature>
<comment type="caution">
    <text evidence="3">The sequence shown here is derived from an EMBL/GenBank/DDBJ whole genome shotgun (WGS) entry which is preliminary data.</text>
</comment>
<dbReference type="EMBL" id="JANKHO010001621">
    <property type="protein sequence ID" value="KAJ3500349.1"/>
    <property type="molecule type" value="Genomic_DNA"/>
</dbReference>
<evidence type="ECO:0000256" key="2">
    <source>
        <dbReference type="SAM" id="SignalP"/>
    </source>
</evidence>
<feature type="chain" id="PRO_5040925967" evidence="2">
    <location>
        <begin position="20"/>
        <end position="108"/>
    </location>
</feature>
<evidence type="ECO:0000313" key="3">
    <source>
        <dbReference type="EMBL" id="KAJ3500349.1"/>
    </source>
</evidence>
<dbReference type="Proteomes" id="UP001148786">
    <property type="component" value="Unassembled WGS sequence"/>
</dbReference>
<accession>A0A9W8JZ96</accession>
<feature type="region of interest" description="Disordered" evidence="1">
    <location>
        <begin position="53"/>
        <end position="78"/>
    </location>
</feature>
<feature type="signal peptide" evidence="2">
    <location>
        <begin position="1"/>
        <end position="19"/>
    </location>
</feature>
<sequence length="108" mass="11234">MKSFAALCAVLTLAIGVISAPVAENALAEVDGSNIDWSGAMRRADPIVEEGRKHRGGIKGKGDSAMVDEGRKHRGGVKEKPVVATVHGGLNGKRDPDSECQGCVVVVQ</sequence>
<reference evidence="3" key="1">
    <citation type="submission" date="2022-07" db="EMBL/GenBank/DDBJ databases">
        <title>Genome Sequence of Agrocybe chaxingu.</title>
        <authorList>
            <person name="Buettner E."/>
        </authorList>
    </citation>
    <scope>NUCLEOTIDE SEQUENCE</scope>
    <source>
        <strain evidence="3">MP-N11</strain>
    </source>
</reference>
<name>A0A9W8JZ96_9AGAR</name>
<organism evidence="3 4">
    <name type="scientific">Agrocybe chaxingu</name>
    <dbReference type="NCBI Taxonomy" id="84603"/>
    <lineage>
        <taxon>Eukaryota</taxon>
        <taxon>Fungi</taxon>
        <taxon>Dikarya</taxon>
        <taxon>Basidiomycota</taxon>
        <taxon>Agaricomycotina</taxon>
        <taxon>Agaricomycetes</taxon>
        <taxon>Agaricomycetidae</taxon>
        <taxon>Agaricales</taxon>
        <taxon>Agaricineae</taxon>
        <taxon>Strophariaceae</taxon>
        <taxon>Agrocybe</taxon>
    </lineage>
</organism>
<gene>
    <name evidence="3" type="ORF">NLJ89_g9838</name>
</gene>
<evidence type="ECO:0000256" key="1">
    <source>
        <dbReference type="SAM" id="MobiDB-lite"/>
    </source>
</evidence>